<feature type="compositionally biased region" description="Basic and acidic residues" evidence="1">
    <location>
        <begin position="125"/>
        <end position="136"/>
    </location>
</feature>
<dbReference type="Proteomes" id="UP000729402">
    <property type="component" value="Unassembled WGS sequence"/>
</dbReference>
<reference evidence="2" key="2">
    <citation type="submission" date="2021-02" db="EMBL/GenBank/DDBJ databases">
        <authorList>
            <person name="Kimball J.A."/>
            <person name="Haas M.W."/>
            <person name="Macchietto M."/>
            <person name="Kono T."/>
            <person name="Duquette J."/>
            <person name="Shao M."/>
        </authorList>
    </citation>
    <scope>NUCLEOTIDE SEQUENCE</scope>
    <source>
        <tissue evidence="2">Fresh leaf tissue</tissue>
    </source>
</reference>
<dbReference type="EMBL" id="JAAALK010000283">
    <property type="protein sequence ID" value="KAG8072527.1"/>
    <property type="molecule type" value="Genomic_DNA"/>
</dbReference>
<feature type="compositionally biased region" description="Basic and acidic residues" evidence="1">
    <location>
        <begin position="159"/>
        <end position="168"/>
    </location>
</feature>
<keyword evidence="3" id="KW-1185">Reference proteome</keyword>
<accession>A0A8J5VIN9</accession>
<feature type="region of interest" description="Disordered" evidence="1">
    <location>
        <begin position="119"/>
        <end position="168"/>
    </location>
</feature>
<evidence type="ECO:0000313" key="3">
    <source>
        <dbReference type="Proteomes" id="UP000729402"/>
    </source>
</evidence>
<name>A0A8J5VIN9_ZIZPA</name>
<evidence type="ECO:0000313" key="2">
    <source>
        <dbReference type="EMBL" id="KAG8072527.1"/>
    </source>
</evidence>
<comment type="caution">
    <text evidence="2">The sequence shown here is derived from an EMBL/GenBank/DDBJ whole genome shotgun (WGS) entry which is preliminary data.</text>
</comment>
<dbReference type="AlphaFoldDB" id="A0A8J5VIN9"/>
<protein>
    <submittedName>
        <fullName evidence="2">Uncharacterized protein</fullName>
    </submittedName>
</protein>
<sequence length="168" mass="18579">MSSYIPAMVLPATPTNVFLLIGDGVTIGVDVDSTCHLLFPCRVKKIEILTMTRDWPGPARPGPAASASNRQDRFVEFPYHHDPIRTVHLFSPRQLRCTHLAASHWAARRVVTRRRRAEAATLRIHPGDGEAEEPTREPPPPLTPRSHRGKPITSTAGAKRSDARGSEI</sequence>
<proteinExistence type="predicted"/>
<reference evidence="2" key="1">
    <citation type="journal article" date="2021" name="bioRxiv">
        <title>Whole Genome Assembly and Annotation of Northern Wild Rice, Zizania palustris L., Supports a Whole Genome Duplication in the Zizania Genus.</title>
        <authorList>
            <person name="Haas M."/>
            <person name="Kono T."/>
            <person name="Macchietto M."/>
            <person name="Millas R."/>
            <person name="McGilp L."/>
            <person name="Shao M."/>
            <person name="Duquette J."/>
            <person name="Hirsch C.N."/>
            <person name="Kimball J."/>
        </authorList>
    </citation>
    <scope>NUCLEOTIDE SEQUENCE</scope>
    <source>
        <tissue evidence="2">Fresh leaf tissue</tissue>
    </source>
</reference>
<organism evidence="2 3">
    <name type="scientific">Zizania palustris</name>
    <name type="common">Northern wild rice</name>
    <dbReference type="NCBI Taxonomy" id="103762"/>
    <lineage>
        <taxon>Eukaryota</taxon>
        <taxon>Viridiplantae</taxon>
        <taxon>Streptophyta</taxon>
        <taxon>Embryophyta</taxon>
        <taxon>Tracheophyta</taxon>
        <taxon>Spermatophyta</taxon>
        <taxon>Magnoliopsida</taxon>
        <taxon>Liliopsida</taxon>
        <taxon>Poales</taxon>
        <taxon>Poaceae</taxon>
        <taxon>BOP clade</taxon>
        <taxon>Oryzoideae</taxon>
        <taxon>Oryzeae</taxon>
        <taxon>Zizaniinae</taxon>
        <taxon>Zizania</taxon>
    </lineage>
</organism>
<gene>
    <name evidence="2" type="ORF">GUJ93_ZPchr0006g41099</name>
</gene>
<evidence type="ECO:0000256" key="1">
    <source>
        <dbReference type="SAM" id="MobiDB-lite"/>
    </source>
</evidence>